<dbReference type="eggNOG" id="ENOG5033SAF">
    <property type="taxonomic scope" value="Bacteria"/>
</dbReference>
<dbReference type="Proteomes" id="UP000008461">
    <property type="component" value="Chromosome"/>
</dbReference>
<evidence type="ECO:0000313" key="2">
    <source>
        <dbReference type="EMBL" id="AEE49551.1"/>
    </source>
</evidence>
<proteinExistence type="predicted"/>
<reference evidence="2 3" key="1">
    <citation type="journal article" date="2011" name="Stand. Genomic Sci.">
        <title>Complete genome sequence of Haliscomenobacter hydrossis type strain (O).</title>
        <authorList>
            <consortium name="US DOE Joint Genome Institute (JGI-PGF)"/>
            <person name="Daligault H."/>
            <person name="Lapidus A."/>
            <person name="Zeytun A."/>
            <person name="Nolan M."/>
            <person name="Lucas S."/>
            <person name="Del Rio T.G."/>
            <person name="Tice H."/>
            <person name="Cheng J.F."/>
            <person name="Tapia R."/>
            <person name="Han C."/>
            <person name="Goodwin L."/>
            <person name="Pitluck S."/>
            <person name="Liolios K."/>
            <person name="Pagani I."/>
            <person name="Ivanova N."/>
            <person name="Huntemann M."/>
            <person name="Mavromatis K."/>
            <person name="Mikhailova N."/>
            <person name="Pati A."/>
            <person name="Chen A."/>
            <person name="Palaniappan K."/>
            <person name="Land M."/>
            <person name="Hauser L."/>
            <person name="Brambilla E.M."/>
            <person name="Rohde M."/>
            <person name="Verbarg S."/>
            <person name="Goker M."/>
            <person name="Bristow J."/>
            <person name="Eisen J.A."/>
            <person name="Markowitz V."/>
            <person name="Hugenholtz P."/>
            <person name="Kyrpides N.C."/>
            <person name="Klenk H.P."/>
            <person name="Woyke T."/>
        </authorList>
    </citation>
    <scope>NUCLEOTIDE SEQUENCE [LARGE SCALE GENOMIC DNA]</scope>
    <source>
        <strain evidence="3">ATCC 27775 / DSM 1100 / LMG 10767 / O</strain>
    </source>
</reference>
<protein>
    <submittedName>
        <fullName evidence="2">Uncharacterized protein</fullName>
    </submittedName>
</protein>
<accession>F4L0R9</accession>
<dbReference type="AlphaFoldDB" id="F4L0R9"/>
<evidence type="ECO:0000313" key="3">
    <source>
        <dbReference type="Proteomes" id="UP000008461"/>
    </source>
</evidence>
<name>F4L0R9_HALH1</name>
<evidence type="ECO:0000256" key="1">
    <source>
        <dbReference type="SAM" id="SignalP"/>
    </source>
</evidence>
<dbReference type="RefSeq" id="WP_013764105.1">
    <property type="nucleotide sequence ID" value="NC_015510.1"/>
</dbReference>
<reference key="2">
    <citation type="submission" date="2011-04" db="EMBL/GenBank/DDBJ databases">
        <title>Complete sequence of chromosome of Haliscomenobacter hydrossis DSM 1100.</title>
        <authorList>
            <consortium name="US DOE Joint Genome Institute (JGI-PGF)"/>
            <person name="Lucas S."/>
            <person name="Han J."/>
            <person name="Lapidus A."/>
            <person name="Bruce D."/>
            <person name="Goodwin L."/>
            <person name="Pitluck S."/>
            <person name="Peters L."/>
            <person name="Kyrpides N."/>
            <person name="Mavromatis K."/>
            <person name="Ivanova N."/>
            <person name="Ovchinnikova G."/>
            <person name="Pagani I."/>
            <person name="Daligault H."/>
            <person name="Detter J.C."/>
            <person name="Han C."/>
            <person name="Land M."/>
            <person name="Hauser L."/>
            <person name="Markowitz V."/>
            <person name="Cheng J.-F."/>
            <person name="Hugenholtz P."/>
            <person name="Woyke T."/>
            <person name="Wu D."/>
            <person name="Verbarg S."/>
            <person name="Frueling A."/>
            <person name="Brambilla E."/>
            <person name="Klenk H.-P."/>
            <person name="Eisen J.A."/>
        </authorList>
    </citation>
    <scope>NUCLEOTIDE SEQUENCE</scope>
    <source>
        <strain>DSM 1100</strain>
    </source>
</reference>
<feature type="signal peptide" evidence="1">
    <location>
        <begin position="1"/>
        <end position="21"/>
    </location>
</feature>
<dbReference type="KEGG" id="hhy:Halhy_1662"/>
<feature type="chain" id="PRO_5003317391" evidence="1">
    <location>
        <begin position="22"/>
        <end position="668"/>
    </location>
</feature>
<dbReference type="STRING" id="760192.Halhy_1662"/>
<dbReference type="HOGENOM" id="CLU_414342_0_0_10"/>
<sequence>MKNLVFTSIVFVLLCCNLSYAQLLNYDNKVDLVLSDGTNLVLYGADAKPNEYYYLPVNLRLAQRPDGVPEFLFMKYTTEQRADAGGVQGAIMHFLMEWGLTAPQLADAQSKLDALFGKSTRRVYYGKNAKGIAVYKDLANAKDRPIIKGAVELQIEKDNSFKIVSAVMEDKTLTKSIVSSGKAPLIPGGKVAAAASFDKNGAQLMAATFEKSRSIADLSIALNYKYKLMAPAIDGSITIDWSKFYKFLEKKGHDYSYYYYHCGDCEVDGTEYDSYTSESEKYVGWDEITEELKKEKIVQVVINQQDIDNPIAKDVVDYFMQSFMESISDDKEERAVNEDAGKAGDSTPTKFASAHSFNMTKLKQRTESGHTSISLKFRAAVMREVQLVGNMASWYNAVKNNPQCVASINLNDPFFQHRDINMIVDLDSEDIFSKEVNYATVNIQKKRSSGNPFVEQVTIDRDYLKQKGVKATVTYARGEDRNSDVYEYKVQWSTRGGNVFPANPTWQKGDWQGITLAAPITQRNIQFEGNLDELKAAGFTRATLQVRYYKFGREVETNIPLTVSKNESLVEQAIFTDKDTRGYAYRIILNHKEKGKIAFDFDPKINDDYVYITIPKEIKDGNLDFWDKVRKAADAIIPPNTDGSIRPEHQILDKFLDVIKIFTPEKRG</sequence>
<dbReference type="OrthoDB" id="1182264at2"/>
<dbReference type="EMBL" id="CP002691">
    <property type="protein sequence ID" value="AEE49551.1"/>
    <property type="molecule type" value="Genomic_DNA"/>
</dbReference>
<gene>
    <name evidence="2" type="ordered locus">Halhy_1662</name>
</gene>
<keyword evidence="1" id="KW-0732">Signal</keyword>
<keyword evidence="3" id="KW-1185">Reference proteome</keyword>
<organism evidence="2 3">
    <name type="scientific">Haliscomenobacter hydrossis (strain ATCC 27775 / DSM 1100 / LMG 10767 / O)</name>
    <dbReference type="NCBI Taxonomy" id="760192"/>
    <lineage>
        <taxon>Bacteria</taxon>
        <taxon>Pseudomonadati</taxon>
        <taxon>Bacteroidota</taxon>
        <taxon>Saprospiria</taxon>
        <taxon>Saprospirales</taxon>
        <taxon>Haliscomenobacteraceae</taxon>
        <taxon>Haliscomenobacter</taxon>
    </lineage>
</organism>